<reference evidence="4" key="1">
    <citation type="submission" date="2014-12" db="EMBL/GenBank/DDBJ databases">
        <title>Parallel Evolution in Life History Adaptation Evident in the Tissue-Specific Poeciliopsis prolifica transcriptome.</title>
        <authorList>
            <person name="Jue N.K."/>
            <person name="Foley R.J."/>
            <person name="Obergfell C."/>
            <person name="Reznick D.N."/>
            <person name="O'Neill R.J."/>
            <person name="O'Neill M.J."/>
        </authorList>
    </citation>
    <scope>NUCLEOTIDE SEQUENCE</scope>
</reference>
<dbReference type="AlphaFoldDB" id="A0A0S7F2X0"/>
<sequence>MGAELQNSSPKTMKAVVKSVGVERLKLPHGLVGTKTTAQVSIAGKDTNCLLDTGSQVTTVPQSFYEEHLSDLTIHSLNDLLEVERANGQFVPYLGYVELTITFPKEFVGSDIEINTLALVIPHLRSAAHEQVLIGTNALDILYADYQKLSSFQPLMNGYQAVLKIYVLEI</sequence>
<organism evidence="4">
    <name type="scientific">Poeciliopsis prolifica</name>
    <name type="common">blackstripe livebearer</name>
    <dbReference type="NCBI Taxonomy" id="188132"/>
    <lineage>
        <taxon>Eukaryota</taxon>
        <taxon>Metazoa</taxon>
        <taxon>Chordata</taxon>
        <taxon>Craniata</taxon>
        <taxon>Vertebrata</taxon>
        <taxon>Euteleostomi</taxon>
        <taxon>Actinopterygii</taxon>
        <taxon>Neopterygii</taxon>
        <taxon>Teleostei</taxon>
        <taxon>Neoteleostei</taxon>
        <taxon>Acanthomorphata</taxon>
        <taxon>Ovalentaria</taxon>
        <taxon>Atherinomorphae</taxon>
        <taxon>Cyprinodontiformes</taxon>
        <taxon>Poeciliidae</taxon>
        <taxon>Poeciliinae</taxon>
        <taxon>Poeciliopsis</taxon>
    </lineage>
</organism>
<dbReference type="EMBL" id="GBYX01473493">
    <property type="protein sequence ID" value="JAO08166.1"/>
    <property type="molecule type" value="Transcribed_RNA"/>
</dbReference>
<name>A0A0S7F2X0_9TELE</name>
<evidence type="ECO:0000313" key="7">
    <source>
        <dbReference type="EMBL" id="JAO08173.1"/>
    </source>
</evidence>
<evidence type="ECO:0000313" key="4">
    <source>
        <dbReference type="EMBL" id="JAO08170.1"/>
    </source>
</evidence>
<evidence type="ECO:0000313" key="1">
    <source>
        <dbReference type="EMBL" id="JAO08166.1"/>
    </source>
</evidence>
<dbReference type="EMBL" id="GBYX01473489">
    <property type="protein sequence ID" value="JAO08170.1"/>
    <property type="molecule type" value="Transcribed_RNA"/>
</dbReference>
<dbReference type="PROSITE" id="PS00141">
    <property type="entry name" value="ASP_PROTEASE"/>
    <property type="match status" value="1"/>
</dbReference>
<evidence type="ECO:0000313" key="5">
    <source>
        <dbReference type="EMBL" id="JAO08171.1"/>
    </source>
</evidence>
<evidence type="ECO:0000313" key="6">
    <source>
        <dbReference type="EMBL" id="JAO08172.1"/>
    </source>
</evidence>
<dbReference type="EMBL" id="GBYX01473492">
    <property type="protein sequence ID" value="JAO08167.1"/>
    <property type="molecule type" value="Transcribed_RNA"/>
</dbReference>
<dbReference type="EMBL" id="GBYX01473481">
    <property type="protein sequence ID" value="JAO08178.1"/>
    <property type="molecule type" value="Transcribed_RNA"/>
</dbReference>
<dbReference type="GO" id="GO:0006508">
    <property type="term" value="P:proteolysis"/>
    <property type="evidence" value="ECO:0007669"/>
    <property type="project" value="InterPro"/>
</dbReference>
<evidence type="ECO:0000313" key="8">
    <source>
        <dbReference type="EMBL" id="JAO08178.1"/>
    </source>
</evidence>
<dbReference type="EMBL" id="GBYX01473488">
    <property type="protein sequence ID" value="JAO08171.1"/>
    <property type="molecule type" value="Transcribed_RNA"/>
</dbReference>
<evidence type="ECO:0000313" key="3">
    <source>
        <dbReference type="EMBL" id="JAO08168.1"/>
    </source>
</evidence>
<dbReference type="SUPFAM" id="SSF50630">
    <property type="entry name" value="Acid proteases"/>
    <property type="match status" value="1"/>
</dbReference>
<protein>
    <submittedName>
        <fullName evidence="8">PPUP7114</fullName>
    </submittedName>
    <submittedName>
        <fullName evidence="7">PPUP7115</fullName>
    </submittedName>
    <submittedName>
        <fullName evidence="6">PPUP7116</fullName>
    </submittedName>
    <submittedName>
        <fullName evidence="5">PPUP7117</fullName>
    </submittedName>
    <submittedName>
        <fullName evidence="4">PPUP7118</fullName>
    </submittedName>
    <submittedName>
        <fullName evidence="3">PPUP7120</fullName>
    </submittedName>
    <submittedName>
        <fullName evidence="2">PPUP7121</fullName>
    </submittedName>
    <submittedName>
        <fullName evidence="1">PPUP7122</fullName>
    </submittedName>
</protein>
<evidence type="ECO:0000313" key="2">
    <source>
        <dbReference type="EMBL" id="JAO08167.1"/>
    </source>
</evidence>
<dbReference type="EMBL" id="GBYX01473487">
    <property type="protein sequence ID" value="JAO08172.1"/>
    <property type="molecule type" value="Transcribed_RNA"/>
</dbReference>
<dbReference type="EMBL" id="GBYX01473491">
    <property type="protein sequence ID" value="JAO08168.1"/>
    <property type="molecule type" value="Transcribed_RNA"/>
</dbReference>
<accession>A0A0S7F2X0</accession>
<dbReference type="InterPro" id="IPR001969">
    <property type="entry name" value="Aspartic_peptidase_AS"/>
</dbReference>
<dbReference type="Gene3D" id="2.40.70.10">
    <property type="entry name" value="Acid Proteases"/>
    <property type="match status" value="1"/>
</dbReference>
<dbReference type="EMBL" id="GBYX01473486">
    <property type="protein sequence ID" value="JAO08173.1"/>
    <property type="molecule type" value="Transcribed_RNA"/>
</dbReference>
<proteinExistence type="predicted"/>
<dbReference type="GO" id="GO:0004190">
    <property type="term" value="F:aspartic-type endopeptidase activity"/>
    <property type="evidence" value="ECO:0007669"/>
    <property type="project" value="InterPro"/>
</dbReference>
<gene>
    <name evidence="4" type="primary">PPUP7118</name>
    <name evidence="8" type="synonym">PPUP7114</name>
    <name evidence="7" type="synonym">PPUP7115</name>
    <name evidence="6" type="synonym">PPUP7116</name>
    <name evidence="5" type="synonym">PPUP7117</name>
    <name evidence="3" type="synonym">PPUP7120</name>
    <name evidence="2" type="synonym">PPUP7121</name>
    <name evidence="1" type="synonym">PPUP7122</name>
</gene>
<dbReference type="InterPro" id="IPR021109">
    <property type="entry name" value="Peptidase_aspartic_dom_sf"/>
</dbReference>